<feature type="compositionally biased region" description="Low complexity" evidence="2">
    <location>
        <begin position="688"/>
        <end position="700"/>
    </location>
</feature>
<feature type="region of interest" description="Disordered" evidence="2">
    <location>
        <begin position="452"/>
        <end position="492"/>
    </location>
</feature>
<dbReference type="EMBL" id="JAGHQM010001123">
    <property type="protein sequence ID" value="KAH0556373.1"/>
    <property type="molecule type" value="Genomic_DNA"/>
</dbReference>
<feature type="compositionally biased region" description="Low complexity" evidence="2">
    <location>
        <begin position="78"/>
        <end position="95"/>
    </location>
</feature>
<feature type="compositionally biased region" description="Acidic residues" evidence="2">
    <location>
        <begin position="762"/>
        <end position="804"/>
    </location>
</feature>
<dbReference type="SUPFAM" id="SSF109905">
    <property type="entry name" value="Surp module (SWAP domain)"/>
    <property type="match status" value="1"/>
</dbReference>
<feature type="compositionally biased region" description="Low complexity" evidence="2">
    <location>
        <begin position="60"/>
        <end position="71"/>
    </location>
</feature>
<dbReference type="PANTHER" id="PTHR23140:SF0">
    <property type="entry name" value="U2 SNRNP-ASSOCIATED SURP MOTIF-CONTAINING PROTEIN"/>
    <property type="match status" value="1"/>
</dbReference>
<feature type="domain" description="CID" evidence="3">
    <location>
        <begin position="495"/>
        <end position="682"/>
    </location>
</feature>
<dbReference type="InterPro" id="IPR035967">
    <property type="entry name" value="SWAP/Surp_sf"/>
</dbReference>
<evidence type="ECO:0000313" key="5">
    <source>
        <dbReference type="Proteomes" id="UP000750711"/>
    </source>
</evidence>
<feature type="region of interest" description="Disordered" evidence="2">
    <location>
        <begin position="57"/>
        <end position="191"/>
    </location>
</feature>
<feature type="compositionally biased region" description="Acidic residues" evidence="2">
    <location>
        <begin position="452"/>
        <end position="465"/>
    </location>
</feature>
<evidence type="ECO:0000256" key="1">
    <source>
        <dbReference type="ARBA" id="ARBA00022884"/>
    </source>
</evidence>
<dbReference type="InterPro" id="IPR051485">
    <property type="entry name" value="SR-CTD_assoc_factor"/>
</dbReference>
<reference evidence="4" key="1">
    <citation type="submission" date="2021-03" db="EMBL/GenBank/DDBJ databases">
        <title>Comparative genomics and phylogenomic investigation of the class Geoglossomycetes provide insights into ecological specialization and systematics.</title>
        <authorList>
            <person name="Melie T."/>
            <person name="Pirro S."/>
            <person name="Miller A.N."/>
            <person name="Quandt A."/>
        </authorList>
    </citation>
    <scope>NUCLEOTIDE SEQUENCE</scope>
    <source>
        <strain evidence="4">CAQ_001_2017</strain>
    </source>
</reference>
<dbReference type="GO" id="GO:0003723">
    <property type="term" value="F:RNA binding"/>
    <property type="evidence" value="ECO:0007669"/>
    <property type="project" value="UniProtKB-KW"/>
</dbReference>
<keyword evidence="5" id="KW-1185">Reference proteome</keyword>
<comment type="caution">
    <text evidence="4">The sequence shown here is derived from an EMBL/GenBank/DDBJ whole genome shotgun (WGS) entry which is preliminary data.</text>
</comment>
<feature type="region of interest" description="Disordered" evidence="2">
    <location>
        <begin position="552"/>
        <end position="584"/>
    </location>
</feature>
<dbReference type="PROSITE" id="PS51391">
    <property type="entry name" value="CID"/>
    <property type="match status" value="1"/>
</dbReference>
<keyword evidence="1" id="KW-0694">RNA-binding</keyword>
<feature type="compositionally biased region" description="Basic and acidic residues" evidence="2">
    <location>
        <begin position="170"/>
        <end position="179"/>
    </location>
</feature>
<feature type="compositionally biased region" description="Basic and acidic residues" evidence="2">
    <location>
        <begin position="574"/>
        <end position="584"/>
    </location>
</feature>
<dbReference type="PANTHER" id="PTHR23140">
    <property type="entry name" value="RNA PROCESSING PROTEIN LD23810P"/>
    <property type="match status" value="1"/>
</dbReference>
<feature type="region of interest" description="Disordered" evidence="2">
    <location>
        <begin position="688"/>
        <end position="815"/>
    </location>
</feature>
<dbReference type="Proteomes" id="UP000750711">
    <property type="component" value="Unassembled WGS sequence"/>
</dbReference>
<dbReference type="InterPro" id="IPR006569">
    <property type="entry name" value="CID_dom"/>
</dbReference>
<sequence>MSDSAKITEFPAIKSKLAAPTKKSVFERQKAEAEAKRRREEAETAAVYEDFVKSFEEDSGSASGSHVRSSAGSGGFGASAAIGGAPKRHFTVPTGPAGGRGGVGHAGRGGFGHLGHDAVTGPPSRKRAHDGFQSRSRDNDQGLFAFEDSSTGPTAATAFQTSDDEDNEAADGRTAEHVTPKPTLQLSSLPPGTSPAVIKSLLPPILKVDAVRLIPPSGPASTERKSLSAIVTLAKDTPATDIDTVVNALQNRYLGWGHYLSLARHLSSAALSSAPQISGGAASALASLPFGAKPLPTGPGGSLNRAPPPHRGGFAPPSSFTPTGPGQFGRTPPLQVSVNPPSDLKQLKMIHKTIENLLRHGPEFEALLMSRQEVQREQKWAWIWDARSPGGVWYRWRLWEVLSGSQEGSGYGRSVSNSYPQYLFDGGASWMAPKRGLRFEYVTKLDEFVSDDDYDSSEDENSDDEDARRHHQNRYGGPPQDSDPAAADNNGKAYLNPLRRSKLAHLLARLPTSTAKLRRGDVARVTCFAIEHAGEGADEVVDMIVSNIEHPFSYTNANPDRRGNEENEDEDDGEGVRDRSKEKEDTSSSKLIALYLVSDILSSSSTSGVRHAWRYRQLFETVLRKRAIFEGLGRLDKELQWGRLRAEKWKRSVQSVLTLWEGWCVFPQSSQEHFSTVFASPPPTAAEKVTAAAASSQPPSGSGGISGALKSRWKTVDATATPEAADSPTVDLGATPAIDSRKVVDESPGGSGDGGVDGEPMLVDEGEDIDGVPMEDDDEEGSFDGDGELMDEDGDGDGGEEEEIQADHTAEEPPH</sequence>
<feature type="non-terminal residue" evidence="4">
    <location>
        <position position="815"/>
    </location>
</feature>
<dbReference type="Pfam" id="PF01805">
    <property type="entry name" value="Surp"/>
    <property type="match status" value="1"/>
</dbReference>
<protein>
    <recommendedName>
        <fullName evidence="3">CID domain-containing protein</fullName>
    </recommendedName>
</protein>
<dbReference type="Gene3D" id="1.10.10.790">
    <property type="entry name" value="Surp module"/>
    <property type="match status" value="1"/>
</dbReference>
<feature type="region of interest" description="Disordered" evidence="2">
    <location>
        <begin position="296"/>
        <end position="332"/>
    </location>
</feature>
<feature type="compositionally biased region" description="Basic and acidic residues" evidence="2">
    <location>
        <begin position="129"/>
        <end position="140"/>
    </location>
</feature>
<feature type="compositionally biased region" description="Basic and acidic residues" evidence="2">
    <location>
        <begin position="24"/>
        <end position="42"/>
    </location>
</feature>
<dbReference type="AlphaFoldDB" id="A0A9P8L8R0"/>
<dbReference type="Gene3D" id="1.25.40.90">
    <property type="match status" value="1"/>
</dbReference>
<dbReference type="InterPro" id="IPR000061">
    <property type="entry name" value="Surp"/>
</dbReference>
<proteinExistence type="predicted"/>
<dbReference type="GO" id="GO:0005634">
    <property type="term" value="C:nucleus"/>
    <property type="evidence" value="ECO:0007669"/>
    <property type="project" value="TreeGrafter"/>
</dbReference>
<dbReference type="GO" id="GO:0006396">
    <property type="term" value="P:RNA processing"/>
    <property type="evidence" value="ECO:0007669"/>
    <property type="project" value="InterPro"/>
</dbReference>
<evidence type="ECO:0000256" key="2">
    <source>
        <dbReference type="SAM" id="MobiDB-lite"/>
    </source>
</evidence>
<feature type="region of interest" description="Disordered" evidence="2">
    <location>
        <begin position="21"/>
        <end position="44"/>
    </location>
</feature>
<evidence type="ECO:0000313" key="4">
    <source>
        <dbReference type="EMBL" id="KAH0556373.1"/>
    </source>
</evidence>
<feature type="compositionally biased region" description="Polar residues" evidence="2">
    <location>
        <begin position="182"/>
        <end position="191"/>
    </location>
</feature>
<name>A0A9P8L8R0_9PEZI</name>
<evidence type="ECO:0000259" key="3">
    <source>
        <dbReference type="PROSITE" id="PS51391"/>
    </source>
</evidence>
<feature type="compositionally biased region" description="Polar residues" evidence="2">
    <location>
        <begin position="148"/>
        <end position="161"/>
    </location>
</feature>
<organism evidence="4 5">
    <name type="scientific">Trichoglossum hirsutum</name>
    <dbReference type="NCBI Taxonomy" id="265104"/>
    <lineage>
        <taxon>Eukaryota</taxon>
        <taxon>Fungi</taxon>
        <taxon>Dikarya</taxon>
        <taxon>Ascomycota</taxon>
        <taxon>Pezizomycotina</taxon>
        <taxon>Geoglossomycetes</taxon>
        <taxon>Geoglossales</taxon>
        <taxon>Geoglossaceae</taxon>
        <taxon>Trichoglossum</taxon>
    </lineage>
</organism>
<feature type="compositionally biased region" description="Basic and acidic residues" evidence="2">
    <location>
        <begin position="805"/>
        <end position="815"/>
    </location>
</feature>
<gene>
    <name evidence="4" type="ORF">GP486_005708</name>
</gene>
<feature type="compositionally biased region" description="Gly residues" evidence="2">
    <location>
        <begin position="96"/>
        <end position="113"/>
    </location>
</feature>
<dbReference type="SMART" id="SM00582">
    <property type="entry name" value="RPR"/>
    <property type="match status" value="1"/>
</dbReference>
<accession>A0A9P8L8R0</accession>
<dbReference type="InterPro" id="IPR008942">
    <property type="entry name" value="ENTH_VHS"/>
</dbReference>